<dbReference type="InterPro" id="IPR013792">
    <property type="entry name" value="RNA3'P_cycl/enolpyr_Trfase_a/b"/>
</dbReference>
<evidence type="ECO:0000256" key="1">
    <source>
        <dbReference type="ARBA" id="ARBA00004604"/>
    </source>
</evidence>
<gene>
    <name evidence="7" type="primary">RCL1</name>
    <name evidence="7" type="ORF">MHBO_003006</name>
</gene>
<sequence length="307" mass="34362">MQKFANFSNFRYRLIFAILSGKKIAFALNKNSRLNLHQNTFLDLCKKICNDFYTDIDKNYLVINPGTIVNGTDIEFDCGYEKPIGYFIEGILVLALFGKNDLKITFAGKTSSFGNISVDFAKNLVETLKHFGANNCVLEIKKRGSCKEMPAEISLIVSVVKSLKQVNLVDSGHVEKIRGIAFCEMVPPAIANRMSITAKKILKDFLPDVWIFTEAFNRKILINKEDKNFGICLTAESSTGSLLSGEECLHDSLSPEEVAERATKFVLKEISHGGFFDEKTQPFVILLMVLCREDVSNVKFGKLSNKA</sequence>
<dbReference type="PANTHER" id="PTHR11096">
    <property type="entry name" value="RNA 3' TERMINAL PHOSPHATE CYCLASE"/>
    <property type="match status" value="1"/>
</dbReference>
<comment type="caution">
    <text evidence="7">The sequence shown here is derived from an EMBL/GenBank/DDBJ whole genome shotgun (WGS) entry which is preliminary data.</text>
</comment>
<evidence type="ECO:0000259" key="6">
    <source>
        <dbReference type="Pfam" id="PF05189"/>
    </source>
</evidence>
<dbReference type="NCBIfam" id="TIGR03400">
    <property type="entry name" value="18S_RNA_Rcl1p"/>
    <property type="match status" value="1"/>
</dbReference>
<dbReference type="Gene3D" id="3.30.360.20">
    <property type="entry name" value="RNA 3'-terminal phosphate cyclase, insert domain"/>
    <property type="match status" value="1"/>
</dbReference>
<dbReference type="InterPro" id="IPR037136">
    <property type="entry name" value="RNA3'_phos_cyclase_dom_sf"/>
</dbReference>
<dbReference type="Pfam" id="PF01137">
    <property type="entry name" value="RTC"/>
    <property type="match status" value="1"/>
</dbReference>
<evidence type="ECO:0000256" key="3">
    <source>
        <dbReference type="ARBA" id="ARBA00022517"/>
    </source>
</evidence>
<keyword evidence="3" id="KW-0690">Ribosome biogenesis</keyword>
<dbReference type="InterPro" id="IPR013791">
    <property type="entry name" value="RNA3'-term_phos_cycl_insert"/>
</dbReference>
<evidence type="ECO:0000259" key="5">
    <source>
        <dbReference type="Pfam" id="PF01137"/>
    </source>
</evidence>
<proteinExistence type="inferred from homology"/>
<reference evidence="7 8" key="1">
    <citation type="journal article" date="2024" name="BMC Biol.">
        <title>Comparative genomics of Ascetosporea gives new insight into the evolutionary basis for animal parasitism in Rhizaria.</title>
        <authorList>
            <person name="Hiltunen Thoren M."/>
            <person name="Onut-Brannstrom I."/>
            <person name="Alfjorden A."/>
            <person name="Peckova H."/>
            <person name="Swords F."/>
            <person name="Hooper C."/>
            <person name="Holzer A.S."/>
            <person name="Bass D."/>
            <person name="Burki F."/>
        </authorList>
    </citation>
    <scope>NUCLEOTIDE SEQUENCE [LARGE SCALE GENOMIC DNA]</scope>
    <source>
        <strain evidence="7">20-A016</strain>
    </source>
</reference>
<organism evidence="7 8">
    <name type="scientific">Bonamia ostreae</name>
    <dbReference type="NCBI Taxonomy" id="126728"/>
    <lineage>
        <taxon>Eukaryota</taxon>
        <taxon>Sar</taxon>
        <taxon>Rhizaria</taxon>
        <taxon>Endomyxa</taxon>
        <taxon>Ascetosporea</taxon>
        <taxon>Haplosporida</taxon>
        <taxon>Bonamia</taxon>
    </lineage>
</organism>
<protein>
    <submittedName>
        <fullName evidence="7">rRNA-processing endoribonuclease</fullName>
    </submittedName>
</protein>
<dbReference type="Gene3D" id="3.65.10.20">
    <property type="entry name" value="RNA 3'-terminal phosphate cyclase domain"/>
    <property type="match status" value="1"/>
</dbReference>
<dbReference type="PANTHER" id="PTHR11096:SF1">
    <property type="entry name" value="RNA 3'-TERMINAL PHOSPHATE CYCLASE-LIKE PROTEIN"/>
    <property type="match status" value="1"/>
</dbReference>
<feature type="non-terminal residue" evidence="7">
    <location>
        <position position="307"/>
    </location>
</feature>
<dbReference type="InterPro" id="IPR000228">
    <property type="entry name" value="RNA3'_term_phos_cyc"/>
</dbReference>
<dbReference type="Pfam" id="PF05189">
    <property type="entry name" value="RTC_insert"/>
    <property type="match status" value="1"/>
</dbReference>
<dbReference type="EMBL" id="JBDODL010001385">
    <property type="protein sequence ID" value="MES1921476.1"/>
    <property type="molecule type" value="Genomic_DNA"/>
</dbReference>
<feature type="domain" description="RNA 3'-terminal phosphate cyclase insert" evidence="6">
    <location>
        <begin position="170"/>
        <end position="271"/>
    </location>
</feature>
<accession>A0ABV2APU6</accession>
<keyword evidence="8" id="KW-1185">Reference proteome</keyword>
<dbReference type="InterPro" id="IPR023797">
    <property type="entry name" value="RNA3'_phos_cyclase_dom"/>
</dbReference>
<evidence type="ECO:0000313" key="7">
    <source>
        <dbReference type="EMBL" id="MES1921476.1"/>
    </source>
</evidence>
<dbReference type="InterPro" id="IPR016443">
    <property type="entry name" value="RNA3'_term_phos_cyc_type_2"/>
</dbReference>
<keyword evidence="4" id="KW-0539">Nucleus</keyword>
<comment type="similarity">
    <text evidence="2">Belongs to the RNA 3'-terminal cyclase family. Type 2 subfamily.</text>
</comment>
<evidence type="ECO:0000313" key="8">
    <source>
        <dbReference type="Proteomes" id="UP001439008"/>
    </source>
</evidence>
<evidence type="ECO:0000256" key="2">
    <source>
        <dbReference type="ARBA" id="ARBA00007089"/>
    </source>
</evidence>
<evidence type="ECO:0000256" key="4">
    <source>
        <dbReference type="ARBA" id="ARBA00023242"/>
    </source>
</evidence>
<dbReference type="Proteomes" id="UP001439008">
    <property type="component" value="Unassembled WGS sequence"/>
</dbReference>
<dbReference type="InterPro" id="IPR036553">
    <property type="entry name" value="RPTC_insert"/>
</dbReference>
<feature type="domain" description="RNA 3'-terminal phosphate cyclase" evidence="5">
    <location>
        <begin position="9"/>
        <end position="305"/>
    </location>
</feature>
<dbReference type="SUPFAM" id="SSF55205">
    <property type="entry name" value="EPT/RTPC-like"/>
    <property type="match status" value="1"/>
</dbReference>
<name>A0ABV2APU6_9EUKA</name>
<comment type="subcellular location">
    <subcellularLocation>
        <location evidence="1">Nucleus</location>
        <location evidence="1">Nucleolus</location>
    </subcellularLocation>
</comment>